<comment type="subcellular location">
    <subcellularLocation>
        <location evidence="1">Membrane</location>
        <topology evidence="1">Multi-pass membrane protein</topology>
    </subcellularLocation>
</comment>
<feature type="transmembrane region" description="Helical" evidence="5">
    <location>
        <begin position="82"/>
        <end position="104"/>
    </location>
</feature>
<keyword evidence="2 5" id="KW-0812">Transmembrane</keyword>
<feature type="transmembrane region" description="Helical" evidence="5">
    <location>
        <begin position="143"/>
        <end position="161"/>
    </location>
</feature>
<proteinExistence type="predicted"/>
<organism evidence="7">
    <name type="scientific">freshwater metagenome</name>
    <dbReference type="NCBI Taxonomy" id="449393"/>
    <lineage>
        <taxon>unclassified sequences</taxon>
        <taxon>metagenomes</taxon>
        <taxon>ecological metagenomes</taxon>
    </lineage>
</organism>
<dbReference type="GO" id="GO:0140359">
    <property type="term" value="F:ABC-type transporter activity"/>
    <property type="evidence" value="ECO:0007669"/>
    <property type="project" value="InterPro"/>
</dbReference>
<dbReference type="GO" id="GO:0016020">
    <property type="term" value="C:membrane"/>
    <property type="evidence" value="ECO:0007669"/>
    <property type="project" value="UniProtKB-SubCell"/>
</dbReference>
<dbReference type="AlphaFoldDB" id="A0A6J7DBX8"/>
<evidence type="ECO:0000256" key="4">
    <source>
        <dbReference type="ARBA" id="ARBA00023136"/>
    </source>
</evidence>
<keyword evidence="4 5" id="KW-0472">Membrane</keyword>
<dbReference type="Pfam" id="PF01061">
    <property type="entry name" value="ABC2_membrane"/>
    <property type="match status" value="1"/>
</dbReference>
<dbReference type="InterPro" id="IPR013525">
    <property type="entry name" value="ABC2_TM"/>
</dbReference>
<keyword evidence="3 5" id="KW-1133">Transmembrane helix</keyword>
<accession>A0A6J7DBX8</accession>
<feature type="transmembrane region" description="Helical" evidence="5">
    <location>
        <begin position="21"/>
        <end position="40"/>
    </location>
</feature>
<feature type="transmembrane region" description="Helical" evidence="5">
    <location>
        <begin position="46"/>
        <end position="70"/>
    </location>
</feature>
<gene>
    <name evidence="7" type="ORF">UFOPK3376_00682</name>
</gene>
<evidence type="ECO:0000256" key="3">
    <source>
        <dbReference type="ARBA" id="ARBA00022989"/>
    </source>
</evidence>
<sequence>MSPAPRNSLILGPMFTAWFRTIIVVMVVAATGFMLGAHLTGGVLGIIVLFVAALGIATIATGWGIGLAYVFKDMRGAAIMQLGLFMSMFLSTAQAPLGVMTGWLHTVASYNPVTNILRLARQGFLNKTVDGHSIGGTVTWANTWGGLLAIVVVSAIMLAFARRGLNSLDK</sequence>
<evidence type="ECO:0000256" key="1">
    <source>
        <dbReference type="ARBA" id="ARBA00004141"/>
    </source>
</evidence>
<evidence type="ECO:0000259" key="6">
    <source>
        <dbReference type="Pfam" id="PF01061"/>
    </source>
</evidence>
<feature type="domain" description="ABC-2 type transporter transmembrane" evidence="6">
    <location>
        <begin position="5"/>
        <end position="124"/>
    </location>
</feature>
<evidence type="ECO:0000256" key="5">
    <source>
        <dbReference type="SAM" id="Phobius"/>
    </source>
</evidence>
<protein>
    <submittedName>
        <fullName evidence="7">Unannotated protein</fullName>
    </submittedName>
</protein>
<reference evidence="7" key="1">
    <citation type="submission" date="2020-05" db="EMBL/GenBank/DDBJ databases">
        <authorList>
            <person name="Chiriac C."/>
            <person name="Salcher M."/>
            <person name="Ghai R."/>
            <person name="Kavagutti S V."/>
        </authorList>
    </citation>
    <scope>NUCLEOTIDE SEQUENCE</scope>
</reference>
<dbReference type="EMBL" id="CAFBLP010000011">
    <property type="protein sequence ID" value="CAB4868522.1"/>
    <property type="molecule type" value="Genomic_DNA"/>
</dbReference>
<evidence type="ECO:0000313" key="7">
    <source>
        <dbReference type="EMBL" id="CAB4868522.1"/>
    </source>
</evidence>
<evidence type="ECO:0000256" key="2">
    <source>
        <dbReference type="ARBA" id="ARBA00022692"/>
    </source>
</evidence>
<name>A0A6J7DBX8_9ZZZZ</name>